<keyword evidence="2" id="KW-1185">Reference proteome</keyword>
<organism evidence="1 2">
    <name type="scientific">Urochloa decumbens</name>
    <dbReference type="NCBI Taxonomy" id="240449"/>
    <lineage>
        <taxon>Eukaryota</taxon>
        <taxon>Viridiplantae</taxon>
        <taxon>Streptophyta</taxon>
        <taxon>Embryophyta</taxon>
        <taxon>Tracheophyta</taxon>
        <taxon>Spermatophyta</taxon>
        <taxon>Magnoliopsida</taxon>
        <taxon>Liliopsida</taxon>
        <taxon>Poales</taxon>
        <taxon>Poaceae</taxon>
        <taxon>PACMAD clade</taxon>
        <taxon>Panicoideae</taxon>
        <taxon>Panicodae</taxon>
        <taxon>Paniceae</taxon>
        <taxon>Melinidinae</taxon>
        <taxon>Urochloa</taxon>
    </lineage>
</organism>
<evidence type="ECO:0000313" key="2">
    <source>
        <dbReference type="Proteomes" id="UP001497457"/>
    </source>
</evidence>
<dbReference type="PANTHER" id="PTHR33103">
    <property type="entry name" value="OS01G0153900 PROTEIN"/>
    <property type="match status" value="1"/>
</dbReference>
<dbReference type="InterPro" id="IPR007750">
    <property type="entry name" value="DUF674"/>
</dbReference>
<dbReference type="PANTHER" id="PTHR33103:SF19">
    <property type="entry name" value="OS09G0544700 PROTEIN"/>
    <property type="match status" value="1"/>
</dbReference>
<dbReference type="Proteomes" id="UP001497457">
    <property type="component" value="Chromosome 12b"/>
</dbReference>
<reference evidence="1" key="1">
    <citation type="submission" date="2024-10" db="EMBL/GenBank/DDBJ databases">
        <authorList>
            <person name="Ryan C."/>
        </authorList>
    </citation>
    <scope>NUCLEOTIDE SEQUENCE [LARGE SCALE GENOMIC DNA]</scope>
</reference>
<dbReference type="Pfam" id="PF05056">
    <property type="entry name" value="DUF674"/>
    <property type="match status" value="1"/>
</dbReference>
<accession>A0ABC8WBN8</accession>
<sequence length="287" mass="30357">MAATTASTALTMKLLVESSPLRRRVVFAEAGKDTVDFLFSLLAMPAGTAVTLLGKESIVGCTGNLYGSAEKLDDAYVHPNAANKDAILCATVPYSPAATAPNSCLLYRLPEPPAPPPAPIPKRLFNCGRSYYYSSCGRYVTEVSGTRCPSCGCSMTSDTNNVGSPAPVAPAPVPPKKGFVQGGTVTYTVMDDLVITPMSSLSGIALLNACAVRDLGALQEKTVQIGYKEVIDVHGRLIYLGLEILKASQQSKTVLTDVFLGGKTPHPSMNTTWFSSSSGRESLPWRS</sequence>
<proteinExistence type="predicted"/>
<protein>
    <submittedName>
        <fullName evidence="1">Uncharacterized protein</fullName>
    </submittedName>
</protein>
<dbReference type="EMBL" id="OZ075122">
    <property type="protein sequence ID" value="CAL4905770.1"/>
    <property type="molecule type" value="Genomic_DNA"/>
</dbReference>
<gene>
    <name evidence="1" type="ORF">URODEC1_LOCUS11809</name>
</gene>
<name>A0ABC8WBN8_9POAL</name>
<evidence type="ECO:0000313" key="1">
    <source>
        <dbReference type="EMBL" id="CAL4905770.1"/>
    </source>
</evidence>
<dbReference type="AlphaFoldDB" id="A0ABC8WBN8"/>